<dbReference type="Proteomes" id="UP000076962">
    <property type="component" value="Unassembled WGS sequence"/>
</dbReference>
<dbReference type="GO" id="GO:1901135">
    <property type="term" value="P:carbohydrate derivative metabolic process"/>
    <property type="evidence" value="ECO:0007669"/>
    <property type="project" value="UniProtKB-ARBA"/>
</dbReference>
<dbReference type="Pfam" id="PF00534">
    <property type="entry name" value="Glycos_transf_1"/>
    <property type="match status" value="1"/>
</dbReference>
<dbReference type="PATRIC" id="fig|1003181.4.peg.1326"/>
<reference evidence="2 3" key="1">
    <citation type="submission" date="2016-05" db="EMBL/GenBank/DDBJ databases">
        <title>Single-cell genome of chain-forming Candidatus Thiomargarita nelsonii and comparison to other large sulfur-oxidizing bacteria.</title>
        <authorList>
            <person name="Winkel M."/>
            <person name="Salman V."/>
            <person name="Woyke T."/>
            <person name="Schulz-Vogt H."/>
            <person name="Richter M."/>
            <person name="Flood B."/>
            <person name="Bailey J."/>
            <person name="Amann R."/>
            <person name="Mussmann M."/>
        </authorList>
    </citation>
    <scope>NUCLEOTIDE SEQUENCE [LARGE SCALE GENOMIC DNA]</scope>
    <source>
        <strain evidence="2 3">THI036</strain>
    </source>
</reference>
<accession>A0A176S5M0</accession>
<dbReference type="Gene3D" id="3.40.50.2000">
    <property type="entry name" value="Glycogen Phosphorylase B"/>
    <property type="match status" value="1"/>
</dbReference>
<gene>
    <name evidence="2" type="ORF">THIOM_000916</name>
</gene>
<feature type="domain" description="Glycosyl transferase family 1" evidence="1">
    <location>
        <begin position="3"/>
        <end position="148"/>
    </location>
</feature>
<evidence type="ECO:0000313" key="2">
    <source>
        <dbReference type="EMBL" id="OAD23257.1"/>
    </source>
</evidence>
<proteinExistence type="predicted"/>
<sequence length="175" mass="19158">MLWEKGVGEYVEAAINLKSHNQAIEFLLAGSPDPGNPASVPQAQIDAWAREGIITALGHLDKMEDILNEVDLVVLPSYREGLPRILLEAAAYGLPIVTTDAPGCREIVADEVNGFLVPCKDSAALATAIQRILDNPEERARMGAASRSKVLAEFDQKIVLRETFDVYRELLHLPE</sequence>
<dbReference type="PANTHER" id="PTHR12526">
    <property type="entry name" value="GLYCOSYLTRANSFERASE"/>
    <property type="match status" value="1"/>
</dbReference>
<keyword evidence="2" id="KW-0808">Transferase</keyword>
<evidence type="ECO:0000313" key="3">
    <source>
        <dbReference type="Proteomes" id="UP000076962"/>
    </source>
</evidence>
<keyword evidence="3" id="KW-1185">Reference proteome</keyword>
<dbReference type="AlphaFoldDB" id="A0A176S5M0"/>
<comment type="caution">
    <text evidence="2">The sequence shown here is derived from an EMBL/GenBank/DDBJ whole genome shotgun (WGS) entry which is preliminary data.</text>
</comment>
<dbReference type="GO" id="GO:0016757">
    <property type="term" value="F:glycosyltransferase activity"/>
    <property type="evidence" value="ECO:0007669"/>
    <property type="project" value="InterPro"/>
</dbReference>
<name>A0A176S5M0_9GAMM</name>
<organism evidence="2 3">
    <name type="scientific">Candidatus Thiomargarita nelsonii</name>
    <dbReference type="NCBI Taxonomy" id="1003181"/>
    <lineage>
        <taxon>Bacteria</taxon>
        <taxon>Pseudomonadati</taxon>
        <taxon>Pseudomonadota</taxon>
        <taxon>Gammaproteobacteria</taxon>
        <taxon>Thiotrichales</taxon>
        <taxon>Thiotrichaceae</taxon>
        <taxon>Thiomargarita</taxon>
    </lineage>
</organism>
<protein>
    <submittedName>
        <fullName evidence="2">Glycosyl transferase, group 1 family protein</fullName>
    </submittedName>
</protein>
<dbReference type="EMBL" id="LUTY01000464">
    <property type="protein sequence ID" value="OAD23257.1"/>
    <property type="molecule type" value="Genomic_DNA"/>
</dbReference>
<dbReference type="PANTHER" id="PTHR12526:SF638">
    <property type="entry name" value="SPORE COAT PROTEIN SA"/>
    <property type="match status" value="1"/>
</dbReference>
<dbReference type="InterPro" id="IPR001296">
    <property type="entry name" value="Glyco_trans_1"/>
</dbReference>
<evidence type="ECO:0000259" key="1">
    <source>
        <dbReference type="Pfam" id="PF00534"/>
    </source>
</evidence>
<dbReference type="SUPFAM" id="SSF53756">
    <property type="entry name" value="UDP-Glycosyltransferase/glycogen phosphorylase"/>
    <property type="match status" value="1"/>
</dbReference>